<dbReference type="InterPro" id="IPR008928">
    <property type="entry name" value="6-hairpin_glycosidase_sf"/>
</dbReference>
<dbReference type="OrthoDB" id="9757939at2"/>
<name>A0A2U1BB24_9BACT</name>
<evidence type="ECO:0000313" key="5">
    <source>
        <dbReference type="EMBL" id="PVY45865.1"/>
    </source>
</evidence>
<feature type="domain" description="Non-reducing end beta-L-arabinofuranosidase-like GH127 catalytic" evidence="2">
    <location>
        <begin position="11"/>
        <end position="404"/>
    </location>
</feature>
<dbReference type="InterPro" id="IPR049174">
    <property type="entry name" value="Beta-AFase-like"/>
</dbReference>
<comment type="caution">
    <text evidence="5">The sequence shown here is derived from an EMBL/GenBank/DDBJ whole genome shotgun (WGS) entry which is preliminary data.</text>
</comment>
<reference evidence="5 6" key="1">
    <citation type="submission" date="2018-04" db="EMBL/GenBank/DDBJ databases">
        <title>Genomic Encyclopedia of Type Strains, Phase IV (KMG-IV): sequencing the most valuable type-strain genomes for metagenomic binning, comparative biology and taxonomic classification.</title>
        <authorList>
            <person name="Goeker M."/>
        </authorList>
    </citation>
    <scope>NUCLEOTIDE SEQUENCE [LARGE SCALE GENOMIC DNA]</scope>
    <source>
        <strain evidence="5 6">DSM 14823</strain>
    </source>
</reference>
<feature type="domain" description="Non-reducing end beta-L-arabinofuranosidase-like GH127 middle" evidence="3">
    <location>
        <begin position="420"/>
        <end position="503"/>
    </location>
</feature>
<dbReference type="Proteomes" id="UP000245959">
    <property type="component" value="Unassembled WGS sequence"/>
</dbReference>
<feature type="domain" description="Non-reducing end beta-L-arabinofuranosidase-like GH127 C-terminal" evidence="4">
    <location>
        <begin position="505"/>
        <end position="616"/>
    </location>
</feature>
<organism evidence="5 6">
    <name type="scientific">Victivallis vadensis</name>
    <dbReference type="NCBI Taxonomy" id="172901"/>
    <lineage>
        <taxon>Bacteria</taxon>
        <taxon>Pseudomonadati</taxon>
        <taxon>Lentisphaerota</taxon>
        <taxon>Lentisphaeria</taxon>
        <taxon>Victivallales</taxon>
        <taxon>Victivallaceae</taxon>
        <taxon>Victivallis</taxon>
    </lineage>
</organism>
<evidence type="ECO:0000256" key="1">
    <source>
        <dbReference type="SAM" id="MobiDB-lite"/>
    </source>
</evidence>
<dbReference type="RefSeq" id="WP_116882261.1">
    <property type="nucleotide sequence ID" value="NZ_CABMMC010000109.1"/>
</dbReference>
<accession>A0A2U1BB24</accession>
<dbReference type="GO" id="GO:0005975">
    <property type="term" value="P:carbohydrate metabolic process"/>
    <property type="evidence" value="ECO:0007669"/>
    <property type="project" value="InterPro"/>
</dbReference>
<evidence type="ECO:0008006" key="7">
    <source>
        <dbReference type="Google" id="ProtNLM"/>
    </source>
</evidence>
<keyword evidence="6" id="KW-1185">Reference proteome</keyword>
<dbReference type="Pfam" id="PF20736">
    <property type="entry name" value="Glyco_hydro127M"/>
    <property type="match status" value="1"/>
</dbReference>
<feature type="region of interest" description="Disordered" evidence="1">
    <location>
        <begin position="215"/>
        <end position="244"/>
    </location>
</feature>
<evidence type="ECO:0000259" key="2">
    <source>
        <dbReference type="Pfam" id="PF07944"/>
    </source>
</evidence>
<dbReference type="GeneID" id="78293596"/>
<dbReference type="InterPro" id="IPR012878">
    <property type="entry name" value="Beta-AFase-like_GH127_cat"/>
</dbReference>
<dbReference type="Pfam" id="PF07944">
    <property type="entry name" value="Beta-AFase-like_GH127_cat"/>
    <property type="match status" value="1"/>
</dbReference>
<proteinExistence type="predicted"/>
<gene>
    <name evidence="5" type="ORF">C8D82_10159</name>
</gene>
<dbReference type="AlphaFoldDB" id="A0A2U1BB24"/>
<protein>
    <recommendedName>
        <fullName evidence="7">DUF1680 family protein</fullName>
    </recommendedName>
</protein>
<dbReference type="InterPro" id="IPR049049">
    <property type="entry name" value="Beta-AFase-like_GH127_C"/>
</dbReference>
<dbReference type="Pfam" id="PF20737">
    <property type="entry name" value="Glyco_hydro127C"/>
    <property type="match status" value="1"/>
</dbReference>
<evidence type="ECO:0000259" key="4">
    <source>
        <dbReference type="Pfam" id="PF20737"/>
    </source>
</evidence>
<dbReference type="PANTHER" id="PTHR43465:SF2">
    <property type="entry name" value="DUF1680 DOMAIN PROTEIN (AFU_ORTHOLOGUE AFUA_1G08910)"/>
    <property type="match status" value="1"/>
</dbReference>
<dbReference type="InterPro" id="IPR049046">
    <property type="entry name" value="Beta-AFase-like_GH127_middle"/>
</dbReference>
<dbReference type="SUPFAM" id="SSF48208">
    <property type="entry name" value="Six-hairpin glycosidases"/>
    <property type="match status" value="1"/>
</dbReference>
<dbReference type="EMBL" id="QEKH01000001">
    <property type="protein sequence ID" value="PVY45865.1"/>
    <property type="molecule type" value="Genomic_DNA"/>
</dbReference>
<dbReference type="PANTHER" id="PTHR43465">
    <property type="entry name" value="DUF1680 DOMAIN PROTEIN (AFU_ORTHOLOGUE AFUA_1G08910)"/>
    <property type="match status" value="1"/>
</dbReference>
<sequence>MKNCRSLPVGSVRLADPFLAHRVEADYRVTIPTSIDKCRETGRIDSFRLNWKPGMPNRPHIFWDSDFAKVIEGMCYAVALHPEDHRMAAELDGYIDLIVSAQQPDGYLNTYFTQVAPAERWKNIFDWHELYCAGHLIEAAVAHYEATGSRKFLDAMCRCADYIGTVFGPEADRMHGYPGHEELELALCKLADATGNDAYFRLAKYFVDERGKSPNFFQQEDPGRNEGQLKNRQAHKPVREQRDADGHSVRALYLYAGMADVAERSNDVELLDACKALFDSIAEKRMYITGGCGSTLIGEAFTVDYNLPNDTAYAESCASMALVQFAKRLLNITRQGRYADVMEQALYNGVLSGISLQGSEFFYANLLEVSSDTFTYGHIRKERQPWFDCSCCPTSFCRFLPQLGSFAWSEAENELRLNIPAAGSVNRNGIEIEVGGSYPFGGEIPVTVKSAGNFRFALRIPGWCRSFRLTLNGEAVSAAPENGYITLERNWNAGDKLELTLDMPVEVVRANPAVTADAGRIALMRGPLVYALESTDNGRVLSRLLIDTEAGFTTAPAPNLPDGVLAIRGEARLESDASEGHLYYRAAPQLEKAGFTAIPYALWQNRGPSDLLVWMRCR</sequence>
<evidence type="ECO:0000313" key="6">
    <source>
        <dbReference type="Proteomes" id="UP000245959"/>
    </source>
</evidence>
<evidence type="ECO:0000259" key="3">
    <source>
        <dbReference type="Pfam" id="PF20736"/>
    </source>
</evidence>